<dbReference type="Proteomes" id="UP001186974">
    <property type="component" value="Unassembled WGS sequence"/>
</dbReference>
<proteinExistence type="predicted"/>
<keyword evidence="2" id="KW-1185">Reference proteome</keyword>
<organism evidence="1 2">
    <name type="scientific">Coniosporium uncinatum</name>
    <dbReference type="NCBI Taxonomy" id="93489"/>
    <lineage>
        <taxon>Eukaryota</taxon>
        <taxon>Fungi</taxon>
        <taxon>Dikarya</taxon>
        <taxon>Ascomycota</taxon>
        <taxon>Pezizomycotina</taxon>
        <taxon>Dothideomycetes</taxon>
        <taxon>Dothideomycetes incertae sedis</taxon>
        <taxon>Coniosporium</taxon>
    </lineage>
</organism>
<reference evidence="1" key="1">
    <citation type="submission" date="2024-09" db="EMBL/GenBank/DDBJ databases">
        <title>Black Yeasts Isolated from many extreme environments.</title>
        <authorList>
            <person name="Coleine C."/>
            <person name="Stajich J.E."/>
            <person name="Selbmann L."/>
        </authorList>
    </citation>
    <scope>NUCLEOTIDE SEQUENCE</scope>
    <source>
        <strain evidence="1">CCFEE 5737</strain>
    </source>
</reference>
<comment type="caution">
    <text evidence="1">The sequence shown here is derived from an EMBL/GenBank/DDBJ whole genome shotgun (WGS) entry which is preliminary data.</text>
</comment>
<accession>A0ACC3DDD7</accession>
<gene>
    <name evidence="1" type="ORF">LTS18_011880</name>
</gene>
<protein>
    <submittedName>
        <fullName evidence="1">Uncharacterized protein</fullName>
    </submittedName>
</protein>
<evidence type="ECO:0000313" key="2">
    <source>
        <dbReference type="Proteomes" id="UP001186974"/>
    </source>
</evidence>
<sequence length="553" mass="60316">MAPVEPDLFNSNIWPLLVYYTLTFTVAGLLGKVLTTISNAHRTLPPSQHTRGSHTRHRRGIVTFGLFAALSFGVATYFAVMTRVADYQHWAHENNSWFPNSLWSTGLRRGWYANEDNVARLGEWWKDSNLARESEEAVIETSKAFWWTQQQLLGTLVWSIFVGIEGRRRNFSTGMIFSTIVLARLVGLSTAMNLFNIALLVTPVPMTRATTHNKNPLWTPPPNLYLLFALGTFAMVATTPYTKTAQSAHAIFRLVYYAAPLALALLPDLLPARLGNTYISTKQVRSAQSKIFSRLALLALALHLKTSVTALFDNTPTTYTRNNFVWNTHGEERRALDKLHVALAHVLSVLNEHPAVSAVGWDVLLSALSACAWAFVHGVDVDGMLKCSVAPWHKSSADEAAVKEEGGAPNVTRPSTLSARKAVEQPREDEIVADDSAAPVKRGRGRPKKNSASAASVSTSSAALAEAGASVRRSMRRQTDSSVLDHDDDDEDEDDEAYVPPTGVARQVADISSDTHESDLAEESEAGALGWGMFVVGGLGMLTAGVFGAEACA</sequence>
<dbReference type="EMBL" id="JAWDJW010006337">
    <property type="protein sequence ID" value="KAK3065357.1"/>
    <property type="molecule type" value="Genomic_DNA"/>
</dbReference>
<name>A0ACC3DDD7_9PEZI</name>
<evidence type="ECO:0000313" key="1">
    <source>
        <dbReference type="EMBL" id="KAK3065357.1"/>
    </source>
</evidence>